<dbReference type="Gene3D" id="1.10.10.60">
    <property type="entry name" value="Homeodomain-like"/>
    <property type="match status" value="1"/>
</dbReference>
<evidence type="ECO:0000313" key="3">
    <source>
        <dbReference type="Proteomes" id="UP000647172"/>
    </source>
</evidence>
<feature type="region of interest" description="Disordered" evidence="1">
    <location>
        <begin position="1"/>
        <end position="118"/>
    </location>
</feature>
<reference evidence="2" key="1">
    <citation type="submission" date="2021-01" db="EMBL/GenBank/DDBJ databases">
        <title>Whole genome shotgun sequence of Actinoplanes nipponensis NBRC 14063.</title>
        <authorList>
            <person name="Komaki H."/>
            <person name="Tamura T."/>
        </authorList>
    </citation>
    <scope>NUCLEOTIDE SEQUENCE</scope>
    <source>
        <strain evidence="2">NBRC 14063</strain>
    </source>
</reference>
<keyword evidence="3" id="KW-1185">Reference proteome</keyword>
<proteinExistence type="predicted"/>
<dbReference type="RefSeq" id="WP_203770716.1">
    <property type="nucleotide sequence ID" value="NZ_BAAAYJ010000049.1"/>
</dbReference>
<feature type="compositionally biased region" description="Polar residues" evidence="1">
    <location>
        <begin position="18"/>
        <end position="34"/>
    </location>
</feature>
<dbReference type="SUPFAM" id="SSF46689">
    <property type="entry name" value="Homeodomain-like"/>
    <property type="match status" value="1"/>
</dbReference>
<organism evidence="2 3">
    <name type="scientific">Actinoplanes nipponensis</name>
    <dbReference type="NCBI Taxonomy" id="135950"/>
    <lineage>
        <taxon>Bacteria</taxon>
        <taxon>Bacillati</taxon>
        <taxon>Actinomycetota</taxon>
        <taxon>Actinomycetes</taxon>
        <taxon>Micromonosporales</taxon>
        <taxon>Micromonosporaceae</taxon>
        <taxon>Actinoplanes</taxon>
    </lineage>
</organism>
<feature type="compositionally biased region" description="Basic and acidic residues" evidence="1">
    <location>
        <begin position="70"/>
        <end position="81"/>
    </location>
</feature>
<protein>
    <recommendedName>
        <fullName evidence="4">TetR family transcriptional regulator</fullName>
    </recommendedName>
</protein>
<dbReference type="EMBL" id="BOMQ01000052">
    <property type="protein sequence ID" value="GIE50752.1"/>
    <property type="molecule type" value="Genomic_DNA"/>
</dbReference>
<dbReference type="InterPro" id="IPR009057">
    <property type="entry name" value="Homeodomain-like_sf"/>
</dbReference>
<comment type="caution">
    <text evidence="2">The sequence shown here is derived from an EMBL/GenBank/DDBJ whole genome shotgun (WGS) entry which is preliminary data.</text>
</comment>
<name>A0A919MN96_9ACTN</name>
<evidence type="ECO:0008006" key="4">
    <source>
        <dbReference type="Google" id="ProtNLM"/>
    </source>
</evidence>
<sequence>MPTQPGDQDGQHPVGRSPSPTRACSGLSVTSAESPSPGRTAVVRGGRPWAASASRWGVGDGQHRAVGAAERWEPAHGRRGEPVGAGRELQPGQGEPGVAVGREAVHPGRDGRGGEGTRQQLDLDEIVRTGIAVADADGLAAVSARAIAARLGRSAMALYRRDRRLPALAGALRTR</sequence>
<gene>
    <name evidence="2" type="ORF">Ani05nite_42860</name>
</gene>
<evidence type="ECO:0000313" key="2">
    <source>
        <dbReference type="EMBL" id="GIE50752.1"/>
    </source>
</evidence>
<evidence type="ECO:0000256" key="1">
    <source>
        <dbReference type="SAM" id="MobiDB-lite"/>
    </source>
</evidence>
<feature type="compositionally biased region" description="Basic and acidic residues" evidence="1">
    <location>
        <begin position="103"/>
        <end position="115"/>
    </location>
</feature>
<dbReference type="AlphaFoldDB" id="A0A919MN96"/>
<dbReference type="Proteomes" id="UP000647172">
    <property type="component" value="Unassembled WGS sequence"/>
</dbReference>
<accession>A0A919MN96</accession>